<feature type="transmembrane region" description="Helical" evidence="11">
    <location>
        <begin position="287"/>
        <end position="311"/>
    </location>
</feature>
<evidence type="ECO:0000256" key="7">
    <source>
        <dbReference type="ARBA" id="ARBA00023170"/>
    </source>
</evidence>
<dbReference type="InterPro" id="IPR000276">
    <property type="entry name" value="GPCR_Rhodpsn"/>
</dbReference>
<dbReference type="PRINTS" id="PR00237">
    <property type="entry name" value="GPCRRHODOPSN"/>
</dbReference>
<evidence type="ECO:0000256" key="9">
    <source>
        <dbReference type="ARBA" id="ARBA00023224"/>
    </source>
</evidence>
<dbReference type="InterPro" id="IPR017452">
    <property type="entry name" value="GPCR_Rhodpsn_7TM"/>
</dbReference>
<sequence>MDQGLRGDTADLKHIWGPCAEFCERRIKPLISVPIRTKIGGGGGVKINVTNIQFLISSAQTQSGTLEVSIRMTIIVLIFIATGLGNGSILVMIKRFNTLRTTPNILIANLAFIDLMNVVINLPLVAVLVTLQFQRYVKGRFSSAMVASLQSAFVLLNLFDMTLMMIDRYFVIQWGMRYKVWSTVDKALWAVLGTWLLTIIIMIPWFLYLYEVDLGDAPNVIYRMVYYYMIGDYMTIIRTVFTALFAVMALMTWYSIRKQTRINEKKLSLHNHGLHLKEARRRMETHAATTVGLTVGAYVITCIPLIIYGVLSEKASNLFSTNFLRWFGIMSNLFQFISSMCNPFIYMARCKRYNQALKLLLKDPFGTSEPTDKVAVKPTTNRRFNPKSNFLSKRKVPSPGNSRDAAPEQPICRDATTACEPNEISVTTVEIHTFPDSTRKTSLDKGNVHSQVIRDSDEVVLEMQTCGDGDSKAVTSAGSKVDAYRDGDGRVDNQGFNIDDDDDDFLNHSGHVMNFWGYNTHDDNNVDYPVDAMTINDSCIKENLGFTFDSGDNQEFTVGDRDKCGGDDYRDGDDQIFLHGTDPGTSPGSCINKNLGFTFDRGYDYQDFTVGDRKSVYGGHDDDDDDDDVFLHGIEPGTSARSRVNV</sequence>
<accession>A7RJ24</accession>
<dbReference type="GO" id="GO:0001609">
    <property type="term" value="F:G protein-coupled adenosine receptor activity"/>
    <property type="evidence" value="ECO:0000318"/>
    <property type="project" value="GO_Central"/>
</dbReference>
<evidence type="ECO:0000256" key="4">
    <source>
        <dbReference type="ARBA" id="ARBA00022989"/>
    </source>
</evidence>
<feature type="transmembrane region" description="Helical" evidence="11">
    <location>
        <begin position="187"/>
        <end position="210"/>
    </location>
</feature>
<dbReference type="GO" id="GO:0005886">
    <property type="term" value="C:plasma membrane"/>
    <property type="evidence" value="ECO:0000318"/>
    <property type="project" value="GO_Central"/>
</dbReference>
<feature type="region of interest" description="Disordered" evidence="10">
    <location>
        <begin position="386"/>
        <end position="409"/>
    </location>
</feature>
<keyword evidence="7" id="KW-0675">Receptor</keyword>
<dbReference type="Proteomes" id="UP000001593">
    <property type="component" value="Unassembled WGS sequence"/>
</dbReference>
<keyword evidence="9" id="KW-0807">Transducer</keyword>
<evidence type="ECO:0000259" key="12">
    <source>
        <dbReference type="PROSITE" id="PS50262"/>
    </source>
</evidence>
<evidence type="ECO:0000256" key="2">
    <source>
        <dbReference type="ARBA" id="ARBA00022475"/>
    </source>
</evidence>
<dbReference type="OMA" id="ISICWIA"/>
<dbReference type="SMART" id="SM01381">
    <property type="entry name" value="7TM_GPCR_Srsx"/>
    <property type="match status" value="1"/>
</dbReference>
<dbReference type="InParanoid" id="A7RJ24"/>
<name>A7RJ24_NEMVE</name>
<evidence type="ECO:0000313" key="13">
    <source>
        <dbReference type="EMBL" id="EDO48607.1"/>
    </source>
</evidence>
<evidence type="ECO:0000256" key="8">
    <source>
        <dbReference type="ARBA" id="ARBA00023180"/>
    </source>
</evidence>
<proteinExistence type="predicted"/>
<organism evidence="13 14">
    <name type="scientific">Nematostella vectensis</name>
    <name type="common">Starlet sea anemone</name>
    <dbReference type="NCBI Taxonomy" id="45351"/>
    <lineage>
        <taxon>Eukaryota</taxon>
        <taxon>Metazoa</taxon>
        <taxon>Cnidaria</taxon>
        <taxon>Anthozoa</taxon>
        <taxon>Hexacorallia</taxon>
        <taxon>Actiniaria</taxon>
        <taxon>Edwardsiidae</taxon>
        <taxon>Nematostella</taxon>
    </lineage>
</organism>
<dbReference type="PhylomeDB" id="A7RJ24"/>
<dbReference type="PANTHER" id="PTHR24246:SF27">
    <property type="entry name" value="ADENOSINE RECEPTOR, ISOFORM A"/>
    <property type="match status" value="1"/>
</dbReference>
<evidence type="ECO:0000256" key="5">
    <source>
        <dbReference type="ARBA" id="ARBA00023040"/>
    </source>
</evidence>
<keyword evidence="8" id="KW-0325">Glycoprotein</keyword>
<dbReference type="eggNOG" id="KOG3656">
    <property type="taxonomic scope" value="Eukaryota"/>
</dbReference>
<dbReference type="HOGENOM" id="CLU_424096_0_0_1"/>
<evidence type="ECO:0000313" key="14">
    <source>
        <dbReference type="Proteomes" id="UP000001593"/>
    </source>
</evidence>
<reference evidence="13 14" key="1">
    <citation type="journal article" date="2007" name="Science">
        <title>Sea anemone genome reveals ancestral eumetazoan gene repertoire and genomic organization.</title>
        <authorList>
            <person name="Putnam N.H."/>
            <person name="Srivastava M."/>
            <person name="Hellsten U."/>
            <person name="Dirks B."/>
            <person name="Chapman J."/>
            <person name="Salamov A."/>
            <person name="Terry A."/>
            <person name="Shapiro H."/>
            <person name="Lindquist E."/>
            <person name="Kapitonov V.V."/>
            <person name="Jurka J."/>
            <person name="Genikhovich G."/>
            <person name="Grigoriev I.V."/>
            <person name="Lucas S.M."/>
            <person name="Steele R.E."/>
            <person name="Finnerty J.R."/>
            <person name="Technau U."/>
            <person name="Martindale M.Q."/>
            <person name="Rokhsar D.S."/>
        </authorList>
    </citation>
    <scope>NUCLEOTIDE SEQUENCE [LARGE SCALE GENOMIC DNA]</scope>
    <source>
        <strain evidence="14">CH2 X CH6</strain>
    </source>
</reference>
<dbReference type="Pfam" id="PF00001">
    <property type="entry name" value="7tm_1"/>
    <property type="match status" value="1"/>
</dbReference>
<keyword evidence="14" id="KW-1185">Reference proteome</keyword>
<evidence type="ECO:0000256" key="3">
    <source>
        <dbReference type="ARBA" id="ARBA00022692"/>
    </source>
</evidence>
<evidence type="ECO:0000256" key="1">
    <source>
        <dbReference type="ARBA" id="ARBA00004651"/>
    </source>
</evidence>
<keyword evidence="4 11" id="KW-1133">Transmembrane helix</keyword>
<keyword evidence="5" id="KW-0297">G-protein coupled receptor</keyword>
<evidence type="ECO:0000256" key="6">
    <source>
        <dbReference type="ARBA" id="ARBA00023136"/>
    </source>
</evidence>
<feature type="transmembrane region" description="Helical" evidence="11">
    <location>
        <begin position="323"/>
        <end position="348"/>
    </location>
</feature>
<protein>
    <recommendedName>
        <fullName evidence="12">G-protein coupled receptors family 1 profile domain-containing protein</fullName>
    </recommendedName>
</protein>
<dbReference type="EMBL" id="DS469513">
    <property type="protein sequence ID" value="EDO48607.1"/>
    <property type="molecule type" value="Genomic_DNA"/>
</dbReference>
<evidence type="ECO:0000256" key="11">
    <source>
        <dbReference type="SAM" id="Phobius"/>
    </source>
</evidence>
<evidence type="ECO:0000256" key="10">
    <source>
        <dbReference type="SAM" id="MobiDB-lite"/>
    </source>
</evidence>
<dbReference type="SUPFAM" id="SSF81321">
    <property type="entry name" value="Family A G protein-coupled receptor-like"/>
    <property type="match status" value="1"/>
</dbReference>
<dbReference type="CDD" id="cd00637">
    <property type="entry name" value="7tm_classA_rhodopsin-like"/>
    <property type="match status" value="1"/>
</dbReference>
<feature type="transmembrane region" description="Helical" evidence="11">
    <location>
        <begin position="230"/>
        <end position="256"/>
    </location>
</feature>
<keyword evidence="6 11" id="KW-0472">Membrane</keyword>
<dbReference type="PROSITE" id="PS50262">
    <property type="entry name" value="G_PROTEIN_RECEP_F1_2"/>
    <property type="match status" value="1"/>
</dbReference>
<dbReference type="AlphaFoldDB" id="A7RJ24"/>
<keyword evidence="2" id="KW-1003">Cell membrane</keyword>
<dbReference type="GO" id="GO:0007186">
    <property type="term" value="P:G protein-coupled receptor signaling pathway"/>
    <property type="evidence" value="ECO:0000318"/>
    <property type="project" value="GO_Central"/>
</dbReference>
<feature type="domain" description="G-protein coupled receptors family 1 profile" evidence="12">
    <location>
        <begin position="85"/>
        <end position="346"/>
    </location>
</feature>
<comment type="subcellular location">
    <subcellularLocation>
        <location evidence="1">Cell membrane</location>
        <topology evidence="1">Multi-pass membrane protein</topology>
    </subcellularLocation>
</comment>
<feature type="transmembrane region" description="Helical" evidence="11">
    <location>
        <begin position="105"/>
        <end position="129"/>
    </location>
</feature>
<feature type="transmembrane region" description="Helical" evidence="11">
    <location>
        <begin position="72"/>
        <end position="93"/>
    </location>
</feature>
<gene>
    <name evidence="13" type="ORF">NEMVEDRAFT_v1g197843</name>
</gene>
<dbReference type="PANTHER" id="PTHR24246">
    <property type="entry name" value="OLFACTORY RECEPTOR AND ADENOSINE RECEPTOR"/>
    <property type="match status" value="1"/>
</dbReference>
<dbReference type="Gene3D" id="1.20.1070.10">
    <property type="entry name" value="Rhodopsin 7-helix transmembrane proteins"/>
    <property type="match status" value="1"/>
</dbReference>
<feature type="transmembrane region" description="Helical" evidence="11">
    <location>
        <begin position="141"/>
        <end position="166"/>
    </location>
</feature>
<keyword evidence="3 11" id="KW-0812">Transmembrane</keyword>